<accession>A0A370TPX0</accession>
<keyword evidence="2" id="KW-1185">Reference proteome</keyword>
<dbReference type="InterPro" id="IPR055323">
    <property type="entry name" value="C57A10.07/YOR238W"/>
</dbReference>
<dbReference type="STRING" id="2656787.A0A370TPX0"/>
<comment type="caution">
    <text evidence="1">The sequence shown here is derived from an EMBL/GenBank/DDBJ whole genome shotgun (WGS) entry which is preliminary data.</text>
</comment>
<evidence type="ECO:0000313" key="1">
    <source>
        <dbReference type="EMBL" id="RDL37569.1"/>
    </source>
</evidence>
<evidence type="ECO:0000313" key="2">
    <source>
        <dbReference type="Proteomes" id="UP000254866"/>
    </source>
</evidence>
<dbReference type="RefSeq" id="XP_031870225.1">
    <property type="nucleotide sequence ID" value="XM_032013625.1"/>
</dbReference>
<dbReference type="GO" id="GO:0005737">
    <property type="term" value="C:cytoplasm"/>
    <property type="evidence" value="ECO:0007669"/>
    <property type="project" value="TreeGrafter"/>
</dbReference>
<sequence length="282" mass="31529">MPSPTPTHLILVCCHAIYTGGLTHGSSEKEWLIAPFQIGETPTFTAHVRLGLSLLSSSARNSSLLVFSGGPTRAETQISEARSYLNLCIDNNFWCVEGFEAGGELRSKIVCEEKALDSFHNLLFGILGFREEAGRWPEMITVVSHAFKRDRFVDLHVPALRWPTERFRFLGVDPPYMVEGTEEYDEGRAVRTRLGEREGGYVQWESDGQGAGDVLKGKRQKRNAWEVERVWFVDGQKRVKSGVKSVILNVEGKDGVAVEEEVLLDESQPWEVGDEHGHGQEG</sequence>
<dbReference type="Proteomes" id="UP000254866">
    <property type="component" value="Unassembled WGS sequence"/>
</dbReference>
<dbReference type="EMBL" id="NPIC01000003">
    <property type="protein sequence ID" value="RDL37569.1"/>
    <property type="molecule type" value="Genomic_DNA"/>
</dbReference>
<protein>
    <recommendedName>
        <fullName evidence="3">DUF218 domain-containing protein</fullName>
    </recommendedName>
</protein>
<reference evidence="1 2" key="1">
    <citation type="journal article" date="2018" name="IMA Fungus">
        <title>IMA Genome-F 9: Draft genome sequence of Annulohypoxylon stygium, Aspergillus mulundensis, Berkeleyomyces basicola (syn. Thielaviopsis basicola), Ceratocystis smalleyi, two Cercospora beticola strains, Coleophoma cylindrospora, Fusarium fracticaudum, Phialophora cf. hyalina, and Morchella septimelata.</title>
        <authorList>
            <person name="Wingfield B.D."/>
            <person name="Bills G.F."/>
            <person name="Dong Y."/>
            <person name="Huang W."/>
            <person name="Nel W.J."/>
            <person name="Swalarsk-Parry B.S."/>
            <person name="Vaghefi N."/>
            <person name="Wilken P.M."/>
            <person name="An Z."/>
            <person name="de Beer Z.W."/>
            <person name="De Vos L."/>
            <person name="Chen L."/>
            <person name="Duong T.A."/>
            <person name="Gao Y."/>
            <person name="Hammerbacher A."/>
            <person name="Kikkert J.R."/>
            <person name="Li Y."/>
            <person name="Li H."/>
            <person name="Li K."/>
            <person name="Li Q."/>
            <person name="Liu X."/>
            <person name="Ma X."/>
            <person name="Naidoo K."/>
            <person name="Pethybridge S.J."/>
            <person name="Sun J."/>
            <person name="Steenkamp E.T."/>
            <person name="van der Nest M.A."/>
            <person name="van Wyk S."/>
            <person name="Wingfield M.J."/>
            <person name="Xiong C."/>
            <person name="Yue Q."/>
            <person name="Zhang X."/>
        </authorList>
    </citation>
    <scope>NUCLEOTIDE SEQUENCE [LARGE SCALE GENOMIC DNA]</scope>
    <source>
        <strain evidence="1 2">BP 5553</strain>
    </source>
</reference>
<dbReference type="PANTHER" id="PTHR28110">
    <property type="entry name" value="TRANSMEMBRANE PROTEIN"/>
    <property type="match status" value="1"/>
</dbReference>
<dbReference type="GeneID" id="43597851"/>
<dbReference type="PANTHER" id="PTHR28110:SF1">
    <property type="entry name" value="TRANSMEMBRANE PROTEIN"/>
    <property type="match status" value="1"/>
</dbReference>
<proteinExistence type="predicted"/>
<evidence type="ECO:0008006" key="3">
    <source>
        <dbReference type="Google" id="ProtNLM"/>
    </source>
</evidence>
<organism evidence="1 2">
    <name type="scientific">Venustampulla echinocandica</name>
    <dbReference type="NCBI Taxonomy" id="2656787"/>
    <lineage>
        <taxon>Eukaryota</taxon>
        <taxon>Fungi</taxon>
        <taxon>Dikarya</taxon>
        <taxon>Ascomycota</taxon>
        <taxon>Pezizomycotina</taxon>
        <taxon>Leotiomycetes</taxon>
        <taxon>Helotiales</taxon>
        <taxon>Pleuroascaceae</taxon>
        <taxon>Venustampulla</taxon>
    </lineage>
</organism>
<name>A0A370TPX0_9HELO</name>
<dbReference type="OrthoDB" id="4347at2759"/>
<gene>
    <name evidence="1" type="ORF">BP5553_05002</name>
</gene>
<dbReference type="AlphaFoldDB" id="A0A370TPX0"/>